<feature type="transmembrane region" description="Helical" evidence="1">
    <location>
        <begin position="20"/>
        <end position="46"/>
    </location>
</feature>
<feature type="transmembrane region" description="Helical" evidence="1">
    <location>
        <begin position="58"/>
        <end position="78"/>
    </location>
</feature>
<name>A0A3B0RNC1_9ZZZZ</name>
<evidence type="ECO:0000313" key="2">
    <source>
        <dbReference type="EMBL" id="VAV86023.1"/>
    </source>
</evidence>
<keyword evidence="1" id="KW-1133">Transmembrane helix</keyword>
<dbReference type="EMBL" id="UOEB01000276">
    <property type="protein sequence ID" value="VAV86023.1"/>
    <property type="molecule type" value="Genomic_DNA"/>
</dbReference>
<protein>
    <submittedName>
        <fullName evidence="2">Uncharacterized protein</fullName>
    </submittedName>
</protein>
<organism evidence="2">
    <name type="scientific">hydrothermal vent metagenome</name>
    <dbReference type="NCBI Taxonomy" id="652676"/>
    <lineage>
        <taxon>unclassified sequences</taxon>
        <taxon>metagenomes</taxon>
        <taxon>ecological metagenomes</taxon>
    </lineage>
</organism>
<reference evidence="2" key="1">
    <citation type="submission" date="2018-06" db="EMBL/GenBank/DDBJ databases">
        <authorList>
            <person name="Zhirakovskaya E."/>
        </authorList>
    </citation>
    <scope>NUCLEOTIDE SEQUENCE</scope>
</reference>
<dbReference type="AlphaFoldDB" id="A0A3B0RNC1"/>
<sequence>MLKSEIIKIQPSAFIIKANIFIRFIKVGGILHLMTMMGIFLFWIGLQNSIFFFENNQIKYALLWLFVCCYGFTLPFFAEFDAYGRYQNYKQIKDTLYKYGFDTRLVAPFMNSKCQRDAVIVAATDLNLKEEVKELFYTNGYRWYHVLPNAFLKNPFILFKKVFWERILFTKFYHLQNFYW</sequence>
<accession>A0A3B0RNC1</accession>
<evidence type="ECO:0000256" key="1">
    <source>
        <dbReference type="SAM" id="Phobius"/>
    </source>
</evidence>
<keyword evidence="1" id="KW-0812">Transmembrane</keyword>
<keyword evidence="1" id="KW-0472">Membrane</keyword>
<gene>
    <name evidence="2" type="ORF">MNBD_BACTEROID02-1146</name>
</gene>
<proteinExistence type="predicted"/>